<sequence>MTKTPVLHVPLVTPLTPGGTLDLPSLARLAQDMLSEGAAGVVLFGTLGEAQSFSVAERKAGLDALLSAGIDPEQIMVGIGAAALPDTIELSRHALGSGCARQLLLPPFFFKGVSDEGLFRFIAATVEGADDPRLRLMLYDIPGLVSVAISQDVIARLTDRLGPVITGLKDSVPDWAHVESSIRTFPHLDVFVGNEIFLPRAIKLGGAGAISGLGNIAPRQMSALVASKGDDAHLFSAVCTLYDCIARHPVVPTVKALTARSREDATMAAVRAPLDMVNLDQMPEVTAAADALLAIGS</sequence>
<dbReference type="AlphaFoldDB" id="A0A1H2YJW0"/>
<dbReference type="STRING" id="564137.SAMN04488238_10529"/>
<dbReference type="PIRSF" id="PIRSF001365">
    <property type="entry name" value="DHDPS"/>
    <property type="match status" value="1"/>
</dbReference>
<dbReference type="InterPro" id="IPR013785">
    <property type="entry name" value="Aldolase_TIM"/>
</dbReference>
<evidence type="ECO:0000313" key="5">
    <source>
        <dbReference type="EMBL" id="SDX05271.1"/>
    </source>
</evidence>
<dbReference type="Pfam" id="PF00701">
    <property type="entry name" value="DHDPS"/>
    <property type="match status" value="1"/>
</dbReference>
<feature type="active site" description="Proton donor/acceptor" evidence="3">
    <location>
        <position position="139"/>
    </location>
</feature>
<evidence type="ECO:0000256" key="1">
    <source>
        <dbReference type="ARBA" id="ARBA00023239"/>
    </source>
</evidence>
<dbReference type="PANTHER" id="PTHR12128:SF67">
    <property type="entry name" value="BLR3884 PROTEIN"/>
    <property type="match status" value="1"/>
</dbReference>
<proteinExistence type="inferred from homology"/>
<dbReference type="SMART" id="SM01130">
    <property type="entry name" value="DHDPS"/>
    <property type="match status" value="1"/>
</dbReference>
<feature type="binding site" evidence="4">
    <location>
        <position position="210"/>
    </location>
    <ligand>
        <name>pyruvate</name>
        <dbReference type="ChEBI" id="CHEBI:15361"/>
    </ligand>
</feature>
<dbReference type="RefSeq" id="WP_176847030.1">
    <property type="nucleotide sequence ID" value="NZ_CP061502.1"/>
</dbReference>
<dbReference type="PRINTS" id="PR00146">
    <property type="entry name" value="DHPICSNTHASE"/>
</dbReference>
<dbReference type="EMBL" id="FNOM01000005">
    <property type="protein sequence ID" value="SDX05271.1"/>
    <property type="molecule type" value="Genomic_DNA"/>
</dbReference>
<accession>A0A1H2YJW0</accession>
<dbReference type="InterPro" id="IPR002220">
    <property type="entry name" value="DapA-like"/>
</dbReference>
<reference evidence="5 6" key="1">
    <citation type="submission" date="2016-10" db="EMBL/GenBank/DDBJ databases">
        <authorList>
            <person name="de Groot N.N."/>
        </authorList>
    </citation>
    <scope>NUCLEOTIDE SEQUENCE [LARGE SCALE GENOMIC DNA]</scope>
    <source>
        <strain evidence="5 6">CGMCC 1.8894</strain>
    </source>
</reference>
<protein>
    <submittedName>
        <fullName evidence="5">4-hydroxy-tetrahydrodipicolinate synthase</fullName>
    </submittedName>
</protein>
<evidence type="ECO:0000256" key="4">
    <source>
        <dbReference type="PIRSR" id="PIRSR001365-2"/>
    </source>
</evidence>
<dbReference type="CDD" id="cd00408">
    <property type="entry name" value="DHDPS-like"/>
    <property type="match status" value="1"/>
</dbReference>
<name>A0A1H2YJW0_9RHOB</name>
<evidence type="ECO:0000256" key="2">
    <source>
        <dbReference type="PIRNR" id="PIRNR001365"/>
    </source>
</evidence>
<organism evidence="5 6">
    <name type="scientific">Roseicitreum antarcticum</name>
    <dbReference type="NCBI Taxonomy" id="564137"/>
    <lineage>
        <taxon>Bacteria</taxon>
        <taxon>Pseudomonadati</taxon>
        <taxon>Pseudomonadota</taxon>
        <taxon>Alphaproteobacteria</taxon>
        <taxon>Rhodobacterales</taxon>
        <taxon>Paracoccaceae</taxon>
        <taxon>Roseicitreum</taxon>
    </lineage>
</organism>
<dbReference type="GO" id="GO:0008840">
    <property type="term" value="F:4-hydroxy-tetrahydrodipicolinate synthase activity"/>
    <property type="evidence" value="ECO:0007669"/>
    <property type="project" value="TreeGrafter"/>
</dbReference>
<dbReference type="Gene3D" id="3.20.20.70">
    <property type="entry name" value="Aldolase class I"/>
    <property type="match status" value="1"/>
</dbReference>
<dbReference type="PANTHER" id="PTHR12128">
    <property type="entry name" value="DIHYDRODIPICOLINATE SYNTHASE"/>
    <property type="match status" value="1"/>
</dbReference>
<dbReference type="Proteomes" id="UP000198539">
    <property type="component" value="Unassembled WGS sequence"/>
</dbReference>
<evidence type="ECO:0000256" key="3">
    <source>
        <dbReference type="PIRSR" id="PIRSR001365-1"/>
    </source>
</evidence>
<dbReference type="SUPFAM" id="SSF51569">
    <property type="entry name" value="Aldolase"/>
    <property type="match status" value="1"/>
</dbReference>
<evidence type="ECO:0000313" key="6">
    <source>
        <dbReference type="Proteomes" id="UP000198539"/>
    </source>
</evidence>
<keyword evidence="1 2" id="KW-0456">Lyase</keyword>
<feature type="active site" description="Schiff-base intermediate with substrate" evidence="3">
    <location>
        <position position="169"/>
    </location>
</feature>
<comment type="similarity">
    <text evidence="2">Belongs to the DapA family.</text>
</comment>
<keyword evidence="6" id="KW-1185">Reference proteome</keyword>
<gene>
    <name evidence="5" type="ORF">SAMN04488238_10529</name>
</gene>